<keyword evidence="1" id="KW-0812">Transmembrane</keyword>
<sequence length="492" mass="55126">MKPRYSYHYLKYYLKYSKYSKIENFMLSNFTLLSLTSTSSAGVVPFLILPIMAFRSQISVNRLNYARMASSFLTGYSKSSISFSDSKFSHILSASISLSNLKFTDKIFKHKLLTNTSILEITRCSFYYCINGINDFENNEGGALILRGVLLRAKECIFRHNFAFKTAGAIRVSSSVAATIESCLFAQNNCSYFAGALSCFVVFKTEIKNTNFTYNMCEADVSSTAFALCEKVKISNVVFAKNWAMYAGTLYFEKSKATIENNIFFNNSVPNCSSIKLFNASTITIKNSMFTEYNMPSIVCTEIENVLTIINSSFANSEVLEIKQEKAKLEILNCEFEKPNKYEVPELGPINLTAKSSSNNNQQNNLKETTTILNRNQTGKNEQVQKEEIINENIPAAPLPIQKSSNKSIFIITGYVSAIILLVIGIHYFQSVSKISITPKNNSIFMQEDFDVNRQMTSHGNAFDADGLPSLKAADEAAKLPNLDMEEKPSPK</sequence>
<dbReference type="InterPro" id="IPR011050">
    <property type="entry name" value="Pectin_lyase_fold/virulence"/>
</dbReference>
<evidence type="ECO:0000313" key="2">
    <source>
        <dbReference type="EMBL" id="OHT17391.1"/>
    </source>
</evidence>
<feature type="transmembrane region" description="Helical" evidence="1">
    <location>
        <begin position="30"/>
        <end position="54"/>
    </location>
</feature>
<dbReference type="Proteomes" id="UP000179807">
    <property type="component" value="Unassembled WGS sequence"/>
</dbReference>
<dbReference type="AlphaFoldDB" id="A0A1J4L1J2"/>
<proteinExistence type="predicted"/>
<gene>
    <name evidence="2" type="ORF">TRFO_41032</name>
</gene>
<dbReference type="RefSeq" id="XP_068370527.1">
    <property type="nucleotide sequence ID" value="XM_068513547.1"/>
</dbReference>
<organism evidence="2 3">
    <name type="scientific">Tritrichomonas foetus</name>
    <dbReference type="NCBI Taxonomy" id="1144522"/>
    <lineage>
        <taxon>Eukaryota</taxon>
        <taxon>Metamonada</taxon>
        <taxon>Parabasalia</taxon>
        <taxon>Tritrichomonadida</taxon>
        <taxon>Tritrichomonadidae</taxon>
        <taxon>Tritrichomonas</taxon>
    </lineage>
</organism>
<keyword evidence="1" id="KW-1133">Transmembrane helix</keyword>
<keyword evidence="3" id="KW-1185">Reference proteome</keyword>
<dbReference type="OrthoDB" id="10669618at2759"/>
<comment type="caution">
    <text evidence="2">The sequence shown here is derived from an EMBL/GenBank/DDBJ whole genome shotgun (WGS) entry which is preliminary data.</text>
</comment>
<evidence type="ECO:0008006" key="4">
    <source>
        <dbReference type="Google" id="ProtNLM"/>
    </source>
</evidence>
<dbReference type="VEuPathDB" id="TrichDB:TRFO_41032"/>
<accession>A0A1J4L1J2</accession>
<evidence type="ECO:0000313" key="3">
    <source>
        <dbReference type="Proteomes" id="UP000179807"/>
    </source>
</evidence>
<dbReference type="GeneID" id="94848251"/>
<name>A0A1J4L1J2_9EUKA</name>
<feature type="transmembrane region" description="Helical" evidence="1">
    <location>
        <begin position="409"/>
        <end position="429"/>
    </location>
</feature>
<dbReference type="SUPFAM" id="SSF51126">
    <property type="entry name" value="Pectin lyase-like"/>
    <property type="match status" value="1"/>
</dbReference>
<keyword evidence="1" id="KW-0472">Membrane</keyword>
<protein>
    <recommendedName>
        <fullName evidence="4">Right handed beta helix domain-containing protein</fullName>
    </recommendedName>
</protein>
<reference evidence="2" key="1">
    <citation type="submission" date="2016-10" db="EMBL/GenBank/DDBJ databases">
        <authorList>
            <person name="Benchimol M."/>
            <person name="Almeida L.G."/>
            <person name="Vasconcelos A.T."/>
            <person name="Perreira-Neves A."/>
            <person name="Rosa I.A."/>
            <person name="Tasca T."/>
            <person name="Bogo M.R."/>
            <person name="de Souza W."/>
        </authorList>
    </citation>
    <scope>NUCLEOTIDE SEQUENCE [LARGE SCALE GENOMIC DNA]</scope>
    <source>
        <strain evidence="2">K</strain>
    </source>
</reference>
<dbReference type="EMBL" id="MLAK01000006">
    <property type="protein sequence ID" value="OHT17391.1"/>
    <property type="molecule type" value="Genomic_DNA"/>
</dbReference>
<evidence type="ECO:0000256" key="1">
    <source>
        <dbReference type="SAM" id="Phobius"/>
    </source>
</evidence>